<feature type="region of interest" description="Disordered" evidence="1">
    <location>
        <begin position="1"/>
        <end position="35"/>
    </location>
</feature>
<evidence type="ECO:0000313" key="2">
    <source>
        <dbReference type="EMBL" id="CAD6194765.1"/>
    </source>
</evidence>
<dbReference type="AlphaFoldDB" id="A0A8S1HHS7"/>
<reference evidence="2" key="1">
    <citation type="submission" date="2020-10" db="EMBL/GenBank/DDBJ databases">
        <authorList>
            <person name="Kikuchi T."/>
        </authorList>
    </citation>
    <scope>NUCLEOTIDE SEQUENCE</scope>
    <source>
        <strain evidence="2">NKZ352</strain>
    </source>
</reference>
<evidence type="ECO:0000256" key="1">
    <source>
        <dbReference type="SAM" id="MobiDB-lite"/>
    </source>
</evidence>
<proteinExistence type="predicted"/>
<organism evidence="2 3">
    <name type="scientific">Caenorhabditis auriculariae</name>
    <dbReference type="NCBI Taxonomy" id="2777116"/>
    <lineage>
        <taxon>Eukaryota</taxon>
        <taxon>Metazoa</taxon>
        <taxon>Ecdysozoa</taxon>
        <taxon>Nematoda</taxon>
        <taxon>Chromadorea</taxon>
        <taxon>Rhabditida</taxon>
        <taxon>Rhabditina</taxon>
        <taxon>Rhabditomorpha</taxon>
        <taxon>Rhabditoidea</taxon>
        <taxon>Rhabditidae</taxon>
        <taxon>Peloderinae</taxon>
        <taxon>Caenorhabditis</taxon>
    </lineage>
</organism>
<feature type="compositionally biased region" description="Basic and acidic residues" evidence="1">
    <location>
        <begin position="1"/>
        <end position="11"/>
    </location>
</feature>
<protein>
    <submittedName>
        <fullName evidence="2">Uncharacterized protein</fullName>
    </submittedName>
</protein>
<keyword evidence="3" id="KW-1185">Reference proteome</keyword>
<dbReference type="EMBL" id="CAJGYM010000047">
    <property type="protein sequence ID" value="CAD6194765.1"/>
    <property type="molecule type" value="Genomic_DNA"/>
</dbReference>
<name>A0A8S1HHS7_9PELO</name>
<accession>A0A8S1HHS7</accession>
<gene>
    <name evidence="2" type="ORF">CAUJ_LOCUS10684</name>
</gene>
<dbReference type="Proteomes" id="UP000835052">
    <property type="component" value="Unassembled WGS sequence"/>
</dbReference>
<comment type="caution">
    <text evidence="2">The sequence shown here is derived from an EMBL/GenBank/DDBJ whole genome shotgun (WGS) entry which is preliminary data.</text>
</comment>
<evidence type="ECO:0000313" key="3">
    <source>
        <dbReference type="Proteomes" id="UP000835052"/>
    </source>
</evidence>
<sequence length="88" mass="10059">MTRPRFGDRQDALTGDDITASRAHHRREHDKYGEASGLCAKSPKIIRRLLHALLCLKEDADRQWIKANAAVCRGAFCRNGYLTYKLMQ</sequence>